<gene>
    <name evidence="1" type="ORF">UFOVP309_49</name>
    <name evidence="2" type="ORF">UFOVP946_56</name>
</gene>
<dbReference type="EMBL" id="LR796897">
    <property type="protein sequence ID" value="CAB4173405.1"/>
    <property type="molecule type" value="Genomic_DNA"/>
</dbReference>
<accession>A0A6J5PVZ6</accession>
<protein>
    <submittedName>
        <fullName evidence="2">Uncharacterized protein</fullName>
    </submittedName>
</protein>
<proteinExistence type="predicted"/>
<evidence type="ECO:0000313" key="2">
    <source>
        <dbReference type="EMBL" id="CAB4173405.1"/>
    </source>
</evidence>
<evidence type="ECO:0000313" key="1">
    <source>
        <dbReference type="EMBL" id="CAB4136646.1"/>
    </source>
</evidence>
<name>A0A6J5PVZ6_9CAUD</name>
<reference evidence="2" key="1">
    <citation type="submission" date="2020-05" db="EMBL/GenBank/DDBJ databases">
        <authorList>
            <person name="Chiriac C."/>
            <person name="Salcher M."/>
            <person name="Ghai R."/>
            <person name="Kavagutti S V."/>
        </authorList>
    </citation>
    <scope>NUCLEOTIDE SEQUENCE</scope>
</reference>
<organism evidence="2">
    <name type="scientific">uncultured Caudovirales phage</name>
    <dbReference type="NCBI Taxonomy" id="2100421"/>
    <lineage>
        <taxon>Viruses</taxon>
        <taxon>Duplodnaviria</taxon>
        <taxon>Heunggongvirae</taxon>
        <taxon>Uroviricota</taxon>
        <taxon>Caudoviricetes</taxon>
        <taxon>Peduoviridae</taxon>
        <taxon>Maltschvirus</taxon>
        <taxon>Maltschvirus maltsch</taxon>
    </lineage>
</organism>
<dbReference type="EMBL" id="LR796320">
    <property type="protein sequence ID" value="CAB4136646.1"/>
    <property type="molecule type" value="Genomic_DNA"/>
</dbReference>
<sequence length="68" mass="7355">MLKIFKMGKNKTTSPKNVKRGCLCDDSTYSNECCKGELINQGIGSTVQQGTATITIIDGTRTTVRQNG</sequence>